<evidence type="ECO:0000313" key="5">
    <source>
        <dbReference type="EMBL" id="KOS14012.1"/>
    </source>
</evidence>
<evidence type="ECO:0000256" key="3">
    <source>
        <dbReference type="ARBA" id="ARBA00023274"/>
    </source>
</evidence>
<dbReference type="Proteomes" id="UP000037751">
    <property type="component" value="Unassembled WGS sequence"/>
</dbReference>
<dbReference type="GO" id="GO:0005840">
    <property type="term" value="C:ribosome"/>
    <property type="evidence" value="ECO:0007669"/>
    <property type="project" value="UniProtKB-KW"/>
</dbReference>
<feature type="region of interest" description="Disordered" evidence="4">
    <location>
        <begin position="61"/>
        <end position="95"/>
    </location>
</feature>
<dbReference type="PANTHER" id="PTHR41237:SF1">
    <property type="entry name" value="SMALL RIBOSOMAL SUBUNIT PROTEIN BS21M"/>
    <property type="match status" value="1"/>
</dbReference>
<organism evidence="5 6">
    <name type="scientific">Malassezia pachydermatis</name>
    <dbReference type="NCBI Taxonomy" id="77020"/>
    <lineage>
        <taxon>Eukaryota</taxon>
        <taxon>Fungi</taxon>
        <taxon>Dikarya</taxon>
        <taxon>Basidiomycota</taxon>
        <taxon>Ustilaginomycotina</taxon>
        <taxon>Malasseziomycetes</taxon>
        <taxon>Malasseziales</taxon>
        <taxon>Malasseziaceae</taxon>
        <taxon>Malassezia</taxon>
    </lineage>
</organism>
<protein>
    <submittedName>
        <fullName evidence="5">Putative mitochondrial ribosomal protein s21</fullName>
    </submittedName>
</protein>
<keyword evidence="2 5" id="KW-0689">Ribosomal protein</keyword>
<sequence>MQARRISTSPRLWQERSSAETTSEDAQKAASGERPMEQTEAARAALWNQMLNAIIVDPSDSSVGAPSSHRRPATSASTSLDGTGISGLNPSSENDRVSLIEQLDAEFRDRPTFGMASPGTPTTGRSVSVNSAFNGTSAYLYRQLSQILSRNNVRRELRLVERYEKPNQKRRRKRSERHRRRFADMVRKKIQLIMALKARSP</sequence>
<reference evidence="5 6" key="1">
    <citation type="submission" date="2015-07" db="EMBL/GenBank/DDBJ databases">
        <title>Draft Genome Sequence of Malassezia furfur CBS1878 and Malassezia pachydermatis CBS1879.</title>
        <authorList>
            <person name="Triana S."/>
            <person name="Ohm R."/>
            <person name="Gonzalez A."/>
            <person name="DeCock H."/>
            <person name="Restrepo S."/>
            <person name="Celis A."/>
        </authorList>
    </citation>
    <scope>NUCLEOTIDE SEQUENCE [LARGE SCALE GENOMIC DNA]</scope>
    <source>
        <strain evidence="5 6">CBS 1879</strain>
    </source>
</reference>
<dbReference type="PANTHER" id="PTHR41237">
    <property type="entry name" value="37S RIBOSOMAL PROTEIN MRP21, MITOCHONDRIAL"/>
    <property type="match status" value="1"/>
</dbReference>
<dbReference type="GO" id="GO:1990904">
    <property type="term" value="C:ribonucleoprotein complex"/>
    <property type="evidence" value="ECO:0007669"/>
    <property type="project" value="UniProtKB-KW"/>
</dbReference>
<evidence type="ECO:0000256" key="4">
    <source>
        <dbReference type="SAM" id="MobiDB-lite"/>
    </source>
</evidence>
<dbReference type="OrthoDB" id="2501249at2759"/>
<evidence type="ECO:0000313" key="6">
    <source>
        <dbReference type="Proteomes" id="UP000037751"/>
    </source>
</evidence>
<dbReference type="EMBL" id="LGAV01000004">
    <property type="protein sequence ID" value="KOS14012.1"/>
    <property type="molecule type" value="Genomic_DNA"/>
</dbReference>
<comment type="similarity">
    <text evidence="1">Belongs to the bacterial ribosomal protein bS21 family.</text>
</comment>
<dbReference type="GO" id="GO:0006412">
    <property type="term" value="P:translation"/>
    <property type="evidence" value="ECO:0007669"/>
    <property type="project" value="InterPro"/>
</dbReference>
<evidence type="ECO:0000256" key="2">
    <source>
        <dbReference type="ARBA" id="ARBA00022980"/>
    </source>
</evidence>
<comment type="caution">
    <text evidence="5">The sequence shown here is derived from an EMBL/GenBank/DDBJ whole genome shotgun (WGS) entry which is preliminary data.</text>
</comment>
<dbReference type="AlphaFoldDB" id="A0A0M9VP37"/>
<gene>
    <name evidence="5" type="ORF">Malapachy_4096</name>
</gene>
<feature type="compositionally biased region" description="Polar residues" evidence="4">
    <location>
        <begin position="74"/>
        <end position="92"/>
    </location>
</feature>
<dbReference type="InterPro" id="IPR052837">
    <property type="entry name" value="Mitoribosomal_bS21"/>
</dbReference>
<dbReference type="GO" id="GO:0003735">
    <property type="term" value="F:structural constituent of ribosome"/>
    <property type="evidence" value="ECO:0007669"/>
    <property type="project" value="InterPro"/>
</dbReference>
<dbReference type="Pfam" id="PF01165">
    <property type="entry name" value="Ribosomal_S21"/>
    <property type="match status" value="1"/>
</dbReference>
<accession>A0A0M9VP37</accession>
<dbReference type="InterPro" id="IPR001911">
    <property type="entry name" value="Ribosomal_bS21"/>
</dbReference>
<dbReference type="VEuPathDB" id="FungiDB:Malapachy_4096"/>
<keyword evidence="3" id="KW-0687">Ribonucleoprotein</keyword>
<dbReference type="RefSeq" id="XP_017991644.1">
    <property type="nucleotide sequence ID" value="XM_018138551.1"/>
</dbReference>
<feature type="compositionally biased region" description="Polar residues" evidence="4">
    <location>
        <begin position="1"/>
        <end position="12"/>
    </location>
</feature>
<dbReference type="STRING" id="77020.A0A0M9VP37"/>
<keyword evidence="6" id="KW-1185">Reference proteome</keyword>
<feature type="region of interest" description="Disordered" evidence="4">
    <location>
        <begin position="1"/>
        <end position="40"/>
    </location>
</feature>
<dbReference type="GeneID" id="28730427"/>
<evidence type="ECO:0000256" key="1">
    <source>
        <dbReference type="ARBA" id="ARBA00006640"/>
    </source>
</evidence>
<name>A0A0M9VP37_9BASI</name>
<proteinExistence type="inferred from homology"/>